<dbReference type="GO" id="GO:0005085">
    <property type="term" value="F:guanyl-nucleotide exchange factor activity"/>
    <property type="evidence" value="ECO:0007669"/>
    <property type="project" value="InterPro"/>
</dbReference>
<dbReference type="GO" id="GO:0007264">
    <property type="term" value="P:small GTPase-mediated signal transduction"/>
    <property type="evidence" value="ECO:0007669"/>
    <property type="project" value="InterPro"/>
</dbReference>
<accession>A0A024TTX3</accession>
<dbReference type="STRING" id="157072.A0A024TTX3"/>
<dbReference type="InterPro" id="IPR046773">
    <property type="entry name" value="DOCKER_Lobe_C"/>
</dbReference>
<dbReference type="InterPro" id="IPR035892">
    <property type="entry name" value="C2_domain_sf"/>
</dbReference>
<dbReference type="RefSeq" id="XP_008874564.1">
    <property type="nucleotide sequence ID" value="XM_008876342.1"/>
</dbReference>
<feature type="domain" description="DOCKER" evidence="5">
    <location>
        <begin position="1411"/>
        <end position="1817"/>
    </location>
</feature>
<sequence>MKVDDGSGAAIAVEFAIEEGTLEIGLIPRKVWRRSPVLPPPTEKPSSGNENRRQTELTLHEFVRPWRSFRATKKTPTEDAETCPEVDDSPRSKDDPQFRQKRDEPHDNILHHYEPNPAPVAPLFPHELRAPNCFRDVTAVEGSIAFKVSCKVVFNIGAIEPVTCRLALYDVNTGGRASEEFVFQVNPSLSTAKDARFFKSALFYVLPTHYAQSLYLVLQTSKVLQGDAEISSLHYCQPEKFMSESEQAKLADKATECTARLGGSIQQPLAWGAVTLSEGIRQMILYRQKASLSDEARLAMIVDASKGALKEKTVPCICELDVEKVDDVTVRNAKKRTLEMKVSPTATALLYLVDPMFHTSSGASTGSASAANQLPNTLHWCREVQPFCPPQTATTWGPCGSGPVAVSYVHALYLYPHAVDRFQHRNVAVKVQMFHESMELACFASSTSLALATDVYCHVSYHQKAPSFEDEIKILLPLTLDPSYHVVFTFYQVHCKKVAAGKLPTDIIGRAVLPIVDKQHGAVIADVVHTLVVTDGGGGNGVVSTLTSNTSGAASGAGAPLFQVRSRLLSSVYSQDSAIQSFFQLWAQVETSHDEIVARIVSLKAAPSIGVRHHALRLFRQLLDYLCHPHRPIRAAAFATCLALFDKCCMSTTVTATAAAGNTGRKPHDGGGSIVLQYIDAIFDEPAAASPPPQSNGAPDDSRPLKVYESVIDEWIALVTEPSPMPPPNGRGNTIHSASASEPRRLAMAHSNTLLHLVLKSIALSLVSTSSSHHHVLPLPMPDVHVVAGLLDVLLDASLLTDDGFIARKDMLQSLGRFSLALFWIVKSPVAAQWIQRAVPRLASTKDSAVMIHMTFPFLRILADADAFVAINTTVAKVDQIRTKDDHRHTVHASPADVVAAATARTDEGLEDAWLAQLLVAALLQVATDQSEEKIKSQAMAILRRLLVVQMSGAKSSQKERVAMMLLPGVPNMLTLVHQLDGDDLPTSSSLDGLKRDLLLCIVATLQHVPEKQLKGFWKPKALLPSTTYERHRHRDDMSDWQNEKLRAHVLRAIQTLRFVMDTFLGDGLPWQQVLSPDCTDQTKPPQLSLLDIEVYMKQRNNRRSQLTDEANTLSPRNGGGGICIVGNNGTASGTGTQSPGGPGSAHHRSLPRNWGKHYMAQRKNSMDTKPDDENGAASSDKAEIDMESHAKRLATAVARTLVTAIQTLIHEFSRSLGANQAFLATVVDLWYLLLTRIGHGHFDADVVSCVLAHLTAFLGRFQTPLFAHSNVLFMTDDAWCEQLVVLAASGAPTAPLAATFVCDLLATSFSQRGNFLRMEHALVRVVAKQLHLPLLPNLLDAMDTFPGVPPFRPRLTALVASLRRLVTTWQQYESAMTTLGTSWPTNDEVTTGQVESLTDALVAVAVAIPPEDDGLFDVHVKFIDALARVHITCGQFAEAAKCKLHLVDMASARGTGGGRRCGSPDDFILSQFKFALTYLSPQTTSTPWLLPEMALSIAQDMLAVCLKLQNFTEYAATLKLMDSVVAGVLAQQGGAKQDKDMPPVSRYFLVAIVGTAENVPDLGVEFIYKRSAFCHVSEMMASIESGLNACFPQLKVKPMSLAKVAADGGSVDDATTVYIKATPVEPMFAGECGRTFMWSSPFSVAKHQFVRKVVLHVRHDFPYLSLRQVVVAKEEMIRCPIDTATDDIAKRTVSLLKIVHRDEKGLPHDIKAITHLLKGSINTEVNGGAPEVIQLFLAKGVVCVDKDANPMTPTAQTEKQTELRAALLQFLHVALAVLAISRDLFRRTNHRPTPSMGGMLPTTATNASTVIGASGSSNSHTIDDADALLLAPLQGEFEKAFRNIVVMLAATYDVEPDNVVALKAAAAFKLGLTL</sequence>
<dbReference type="VEuPathDB" id="FungiDB:H310_10091"/>
<dbReference type="GeneID" id="20087141"/>
<dbReference type="InterPro" id="IPR026791">
    <property type="entry name" value="DOCK"/>
</dbReference>
<dbReference type="Pfam" id="PF14429">
    <property type="entry name" value="DOCK-C2"/>
    <property type="match status" value="1"/>
</dbReference>
<dbReference type="CDD" id="cd08679">
    <property type="entry name" value="C2_DOCK180_related"/>
    <property type="match status" value="1"/>
</dbReference>
<dbReference type="InterPro" id="IPR027357">
    <property type="entry name" value="DOCKER_dom"/>
</dbReference>
<feature type="compositionally biased region" description="Low complexity" evidence="3">
    <location>
        <begin position="1129"/>
        <end position="1138"/>
    </location>
</feature>
<evidence type="ECO:0000256" key="3">
    <source>
        <dbReference type="SAM" id="MobiDB-lite"/>
    </source>
</evidence>
<gene>
    <name evidence="6" type="ORF">H310_10091</name>
</gene>
<dbReference type="eggNOG" id="KOG1997">
    <property type="taxonomic scope" value="Eukaryota"/>
</dbReference>
<dbReference type="OrthoDB" id="47328at2759"/>
<feature type="region of interest" description="Disordered" evidence="3">
    <location>
        <begin position="1129"/>
        <end position="1152"/>
    </location>
</feature>
<dbReference type="PROSITE" id="PS51651">
    <property type="entry name" value="DOCKER"/>
    <property type="match status" value="1"/>
</dbReference>
<dbReference type="EMBL" id="KI913975">
    <property type="protein sequence ID" value="ETV96787.1"/>
    <property type="molecule type" value="Genomic_DNA"/>
</dbReference>
<reference evidence="6" key="1">
    <citation type="submission" date="2013-12" db="EMBL/GenBank/DDBJ databases">
        <title>The Genome Sequence of Aphanomyces invadans NJM9701.</title>
        <authorList>
            <consortium name="The Broad Institute Genomics Platform"/>
            <person name="Russ C."/>
            <person name="Tyler B."/>
            <person name="van West P."/>
            <person name="Dieguez-Uribeondo J."/>
            <person name="Young S.K."/>
            <person name="Zeng Q."/>
            <person name="Gargeya S."/>
            <person name="Fitzgerald M."/>
            <person name="Abouelleil A."/>
            <person name="Alvarado L."/>
            <person name="Chapman S.B."/>
            <person name="Gainer-Dewar J."/>
            <person name="Goldberg J."/>
            <person name="Griggs A."/>
            <person name="Gujja S."/>
            <person name="Hansen M."/>
            <person name="Howarth C."/>
            <person name="Imamovic A."/>
            <person name="Ireland A."/>
            <person name="Larimer J."/>
            <person name="McCowan C."/>
            <person name="Murphy C."/>
            <person name="Pearson M."/>
            <person name="Poon T.W."/>
            <person name="Priest M."/>
            <person name="Roberts A."/>
            <person name="Saif S."/>
            <person name="Shea T."/>
            <person name="Sykes S."/>
            <person name="Wortman J."/>
            <person name="Nusbaum C."/>
            <person name="Birren B."/>
        </authorList>
    </citation>
    <scope>NUCLEOTIDE SEQUENCE [LARGE SCALE GENOMIC DNA]</scope>
    <source>
        <strain evidence="6">NJM9701</strain>
    </source>
</reference>
<evidence type="ECO:0000313" key="6">
    <source>
        <dbReference type="EMBL" id="ETV96787.1"/>
    </source>
</evidence>
<evidence type="ECO:0000256" key="2">
    <source>
        <dbReference type="PROSITE-ProRule" id="PRU00983"/>
    </source>
</evidence>
<evidence type="ECO:0000256" key="1">
    <source>
        <dbReference type="ARBA" id="ARBA00022553"/>
    </source>
</evidence>
<feature type="domain" description="C2 DOCK-type" evidence="4">
    <location>
        <begin position="409"/>
        <end position="569"/>
    </location>
</feature>
<evidence type="ECO:0000259" key="4">
    <source>
        <dbReference type="PROSITE" id="PS51650"/>
    </source>
</evidence>
<dbReference type="InterPro" id="IPR016024">
    <property type="entry name" value="ARM-type_fold"/>
</dbReference>
<dbReference type="PROSITE" id="PS51650">
    <property type="entry name" value="C2_DOCK"/>
    <property type="match status" value="1"/>
</dbReference>
<feature type="region of interest" description="Disordered" evidence="3">
    <location>
        <begin position="1165"/>
        <end position="1185"/>
    </location>
</feature>
<feature type="compositionally biased region" description="Basic and acidic residues" evidence="3">
    <location>
        <begin position="88"/>
        <end position="102"/>
    </location>
</feature>
<dbReference type="Pfam" id="PF20421">
    <property type="entry name" value="DHR-2_Lobe_C"/>
    <property type="match status" value="1"/>
</dbReference>
<comment type="similarity">
    <text evidence="2">Belongs to the DOCK family.</text>
</comment>
<evidence type="ECO:0000259" key="5">
    <source>
        <dbReference type="PROSITE" id="PS51651"/>
    </source>
</evidence>
<feature type="region of interest" description="Disordered" evidence="3">
    <location>
        <begin position="70"/>
        <end position="102"/>
    </location>
</feature>
<feature type="compositionally biased region" description="Acidic residues" evidence="3">
    <location>
        <begin position="78"/>
        <end position="87"/>
    </location>
</feature>
<dbReference type="InterPro" id="IPR027007">
    <property type="entry name" value="C2_DOCK-type_domain"/>
</dbReference>
<dbReference type="Gene3D" id="1.20.58.740">
    <property type="match status" value="1"/>
</dbReference>
<dbReference type="InterPro" id="IPR043162">
    <property type="entry name" value="DOCK_C_lobe_C"/>
</dbReference>
<proteinExistence type="inferred from homology"/>
<evidence type="ECO:0008006" key="7">
    <source>
        <dbReference type="Google" id="ProtNLM"/>
    </source>
</evidence>
<dbReference type="SUPFAM" id="SSF48371">
    <property type="entry name" value="ARM repeat"/>
    <property type="match status" value="1"/>
</dbReference>
<feature type="region of interest" description="Disordered" evidence="3">
    <location>
        <begin position="32"/>
        <end position="57"/>
    </location>
</feature>
<dbReference type="Gene3D" id="2.60.40.150">
    <property type="entry name" value="C2 domain"/>
    <property type="match status" value="1"/>
</dbReference>
<dbReference type="PANTHER" id="PTHR23317">
    <property type="entry name" value="DEDICATOR OF CYTOKINESIS DOCK"/>
    <property type="match status" value="1"/>
</dbReference>
<protein>
    <recommendedName>
        <fullName evidence="7">C2 DOCK-type domain-containing protein</fullName>
    </recommendedName>
</protein>
<organism evidence="6">
    <name type="scientific">Aphanomyces invadans</name>
    <dbReference type="NCBI Taxonomy" id="157072"/>
    <lineage>
        <taxon>Eukaryota</taxon>
        <taxon>Sar</taxon>
        <taxon>Stramenopiles</taxon>
        <taxon>Oomycota</taxon>
        <taxon>Saprolegniomycetes</taxon>
        <taxon>Saprolegniales</taxon>
        <taxon>Verrucalvaceae</taxon>
        <taxon>Aphanomyces</taxon>
    </lineage>
</organism>
<name>A0A024TTX3_9STRA</name>
<keyword evidence="1" id="KW-0597">Phosphoprotein</keyword>
<dbReference type="PANTHER" id="PTHR23317:SF76">
    <property type="entry name" value="LD20667P"/>
    <property type="match status" value="1"/>
</dbReference>